<dbReference type="Proteomes" id="UP000799438">
    <property type="component" value="Unassembled WGS sequence"/>
</dbReference>
<dbReference type="GO" id="GO:0016887">
    <property type="term" value="F:ATP hydrolysis activity"/>
    <property type="evidence" value="ECO:0007669"/>
    <property type="project" value="InterPro"/>
</dbReference>
<dbReference type="InterPro" id="IPR003960">
    <property type="entry name" value="ATPase_AAA_CS"/>
</dbReference>
<dbReference type="GO" id="GO:0007131">
    <property type="term" value="P:reciprocal meiotic recombination"/>
    <property type="evidence" value="ECO:0007669"/>
    <property type="project" value="TreeGrafter"/>
</dbReference>
<evidence type="ECO:0000256" key="5">
    <source>
        <dbReference type="RuleBase" id="RU003651"/>
    </source>
</evidence>
<dbReference type="GO" id="GO:0005634">
    <property type="term" value="C:nucleus"/>
    <property type="evidence" value="ECO:0007669"/>
    <property type="project" value="TreeGrafter"/>
</dbReference>
<gene>
    <name evidence="7" type="ORF">K452DRAFT_298194</name>
</gene>
<dbReference type="PROSITE" id="PS00674">
    <property type="entry name" value="AAA"/>
    <property type="match status" value="1"/>
</dbReference>
<accession>A0A6A6BDE9</accession>
<evidence type="ECO:0000313" key="8">
    <source>
        <dbReference type="Proteomes" id="UP000799438"/>
    </source>
</evidence>
<reference evidence="7" key="1">
    <citation type="journal article" date="2020" name="Stud. Mycol.">
        <title>101 Dothideomycetes genomes: a test case for predicting lifestyles and emergence of pathogens.</title>
        <authorList>
            <person name="Haridas S."/>
            <person name="Albert R."/>
            <person name="Binder M."/>
            <person name="Bloem J."/>
            <person name="Labutti K."/>
            <person name="Salamov A."/>
            <person name="Andreopoulos B."/>
            <person name="Baker S."/>
            <person name="Barry K."/>
            <person name="Bills G."/>
            <person name="Bluhm B."/>
            <person name="Cannon C."/>
            <person name="Castanera R."/>
            <person name="Culley D."/>
            <person name="Daum C."/>
            <person name="Ezra D."/>
            <person name="Gonzalez J."/>
            <person name="Henrissat B."/>
            <person name="Kuo A."/>
            <person name="Liang C."/>
            <person name="Lipzen A."/>
            <person name="Lutzoni F."/>
            <person name="Magnuson J."/>
            <person name="Mondo S."/>
            <person name="Nolan M."/>
            <person name="Ohm R."/>
            <person name="Pangilinan J."/>
            <person name="Park H.-J."/>
            <person name="Ramirez L."/>
            <person name="Alfaro M."/>
            <person name="Sun H."/>
            <person name="Tritt A."/>
            <person name="Yoshinaga Y."/>
            <person name="Zwiers L.-H."/>
            <person name="Turgeon B."/>
            <person name="Goodwin S."/>
            <person name="Spatafora J."/>
            <person name="Crous P."/>
            <person name="Grigoriev I."/>
        </authorList>
    </citation>
    <scope>NUCLEOTIDE SEQUENCE</scope>
    <source>
        <strain evidence="7">CBS 121167</strain>
    </source>
</reference>
<dbReference type="InterPro" id="IPR003959">
    <property type="entry name" value="ATPase_AAA_core"/>
</dbReference>
<dbReference type="SMART" id="SM00382">
    <property type="entry name" value="AAA"/>
    <property type="match status" value="1"/>
</dbReference>
<evidence type="ECO:0000256" key="4">
    <source>
        <dbReference type="ARBA" id="ARBA00023254"/>
    </source>
</evidence>
<dbReference type="InterPro" id="IPR058249">
    <property type="entry name" value="Pch2_C"/>
</dbReference>
<comment type="similarity">
    <text evidence="1">Belongs to the AAA ATPase family. PCH2 subfamily.</text>
</comment>
<evidence type="ECO:0000256" key="2">
    <source>
        <dbReference type="ARBA" id="ARBA00022741"/>
    </source>
</evidence>
<dbReference type="EMBL" id="ML995485">
    <property type="protein sequence ID" value="KAF2142209.1"/>
    <property type="molecule type" value="Genomic_DNA"/>
</dbReference>
<dbReference type="Pfam" id="PF23563">
    <property type="entry name" value="TRIP13_N"/>
    <property type="match status" value="1"/>
</dbReference>
<evidence type="ECO:0000256" key="1">
    <source>
        <dbReference type="ARBA" id="ARBA00007271"/>
    </source>
</evidence>
<proteinExistence type="inferred from homology"/>
<dbReference type="RefSeq" id="XP_033397921.1">
    <property type="nucleotide sequence ID" value="XM_033542096.1"/>
</dbReference>
<dbReference type="GO" id="GO:0051598">
    <property type="term" value="P:meiotic recombination checkpoint signaling"/>
    <property type="evidence" value="ECO:0007669"/>
    <property type="project" value="TreeGrafter"/>
</dbReference>
<evidence type="ECO:0000259" key="6">
    <source>
        <dbReference type="SMART" id="SM00382"/>
    </source>
</evidence>
<dbReference type="PANTHER" id="PTHR45991:SF1">
    <property type="entry name" value="PACHYTENE CHECKPOINT PROTEIN 2 HOMOLOG"/>
    <property type="match status" value="1"/>
</dbReference>
<sequence length="476" mass="53662">MRRPKPCLYVEVRLKKLANEFLRTDLVRDEVSAWLPTAFLNLRINQPITGYESLLHSANIESINVVDFDGETDVHHRLEDVQLDVQAYELYFPEDESNDSESADTDGDETAPKLRVTQLPSTSLDGLWKSLVFEKQFHFRLLRYTARMMEISKRPMLDMSLMNWNRLLLLHGPPGSGKTTLCRALAQNLTIRLGRHYTNSKLVEIDSQSLLSKWFGESGKLVGKIFEQIQVMANDDATLVCVLIDEVETIAGAREKSLGSNDVRDAMRATNQLLTGLDRLRYRSNIIVLCTSNLLTAIDSAFLDRTDVKQFIPNPGERAIYDILRSSINELIRCKLLVLSGPDDIPETRTMGMDMASDNTTPDNMTLDCLTLEGERVDSTPIHTLEEPVSLAFIPTFAEMRLHLNNHPNSPGRRLWHIAQRCQGMSGRALRRLPFLALGMHTFADPVFVDEGLAALELAVDDQLSTSPGVDDMLHL</sequence>
<evidence type="ECO:0000256" key="3">
    <source>
        <dbReference type="ARBA" id="ARBA00022840"/>
    </source>
</evidence>
<dbReference type="InterPro" id="IPR044539">
    <property type="entry name" value="Pch2-like"/>
</dbReference>
<keyword evidence="2 5" id="KW-0547">Nucleotide-binding</keyword>
<feature type="domain" description="AAA+ ATPase" evidence="6">
    <location>
        <begin position="164"/>
        <end position="316"/>
    </location>
</feature>
<dbReference type="Pfam" id="PF00004">
    <property type="entry name" value="AAA"/>
    <property type="match status" value="1"/>
</dbReference>
<keyword evidence="4" id="KW-0469">Meiosis</keyword>
<protein>
    <recommendedName>
        <fullName evidence="6">AAA+ ATPase domain-containing protein</fullName>
    </recommendedName>
</protein>
<dbReference type="GeneID" id="54299593"/>
<dbReference type="GO" id="GO:0005694">
    <property type="term" value="C:chromosome"/>
    <property type="evidence" value="ECO:0007669"/>
    <property type="project" value="TreeGrafter"/>
</dbReference>
<dbReference type="InterPro" id="IPR027417">
    <property type="entry name" value="P-loop_NTPase"/>
</dbReference>
<keyword evidence="3 5" id="KW-0067">ATP-binding</keyword>
<dbReference type="AlphaFoldDB" id="A0A6A6BDE9"/>
<dbReference type="SUPFAM" id="SSF52540">
    <property type="entry name" value="P-loop containing nucleoside triphosphate hydrolases"/>
    <property type="match status" value="1"/>
</dbReference>
<dbReference type="GO" id="GO:0005524">
    <property type="term" value="F:ATP binding"/>
    <property type="evidence" value="ECO:0007669"/>
    <property type="project" value="UniProtKB-KW"/>
</dbReference>
<name>A0A6A6BDE9_9PEZI</name>
<organism evidence="7 8">
    <name type="scientific">Aplosporella prunicola CBS 121167</name>
    <dbReference type="NCBI Taxonomy" id="1176127"/>
    <lineage>
        <taxon>Eukaryota</taxon>
        <taxon>Fungi</taxon>
        <taxon>Dikarya</taxon>
        <taxon>Ascomycota</taxon>
        <taxon>Pezizomycotina</taxon>
        <taxon>Dothideomycetes</taxon>
        <taxon>Dothideomycetes incertae sedis</taxon>
        <taxon>Botryosphaeriales</taxon>
        <taxon>Aplosporellaceae</taxon>
        <taxon>Aplosporella</taxon>
    </lineage>
</organism>
<dbReference type="OrthoDB" id="5925at2759"/>
<evidence type="ECO:0000313" key="7">
    <source>
        <dbReference type="EMBL" id="KAF2142209.1"/>
    </source>
</evidence>
<dbReference type="Pfam" id="PF23242">
    <property type="entry name" value="AAA_lid_TRIP13_C"/>
    <property type="match status" value="1"/>
</dbReference>
<dbReference type="Gene3D" id="3.40.50.300">
    <property type="entry name" value="P-loop containing nucleotide triphosphate hydrolases"/>
    <property type="match status" value="1"/>
</dbReference>
<keyword evidence="8" id="KW-1185">Reference proteome</keyword>
<dbReference type="PANTHER" id="PTHR45991">
    <property type="entry name" value="PACHYTENE CHECKPOINT PROTEIN 2"/>
    <property type="match status" value="1"/>
</dbReference>
<dbReference type="InterPro" id="IPR003593">
    <property type="entry name" value="AAA+_ATPase"/>
</dbReference>